<dbReference type="PANTHER" id="PTHR43226">
    <property type="entry name" value="XAA-PRO AMINOPEPTIDASE 3"/>
    <property type="match status" value="1"/>
</dbReference>
<dbReference type="AlphaFoldDB" id="A0A076LGG5"/>
<evidence type="ECO:0000313" key="16">
    <source>
        <dbReference type="Proteomes" id="UP000028681"/>
    </source>
</evidence>
<name>A0A076LGG5_9GAMM</name>
<dbReference type="GO" id="GO:0005829">
    <property type="term" value="C:cytosol"/>
    <property type="evidence" value="ECO:0007669"/>
    <property type="project" value="TreeGrafter"/>
</dbReference>
<evidence type="ECO:0000256" key="11">
    <source>
        <dbReference type="ARBA" id="ARBA00075356"/>
    </source>
</evidence>
<dbReference type="InterPro" id="IPR029149">
    <property type="entry name" value="Creatin/AminoP/Spt16_N"/>
</dbReference>
<comment type="cofactor">
    <cofactor evidence="2">
        <name>Mn(2+)</name>
        <dbReference type="ChEBI" id="CHEBI:29035"/>
    </cofactor>
</comment>
<evidence type="ECO:0000256" key="3">
    <source>
        <dbReference type="ARBA" id="ARBA00008766"/>
    </source>
</evidence>
<dbReference type="PROSITE" id="PS00491">
    <property type="entry name" value="PROLINE_PEPTIDASE"/>
    <property type="match status" value="1"/>
</dbReference>
<dbReference type="Gene3D" id="3.40.350.10">
    <property type="entry name" value="Creatinase/prolidase N-terminal domain"/>
    <property type="match status" value="1"/>
</dbReference>
<dbReference type="Gene3D" id="3.90.230.10">
    <property type="entry name" value="Creatinase/methionine aminopeptidase superfamily"/>
    <property type="match status" value="1"/>
</dbReference>
<keyword evidence="9" id="KW-0464">Manganese</keyword>
<sequence>MTPQEYQRRRQALLAKMQPGSAALFFAAPVRCRNAENEYPYRQNSDFWYLCGFNEPEALLVLIKSADNHSHSVLFNRVRDVTAEVWFGRRLGQEAAPARLNIDRALPYGDVEEQLPLLLNGLDVVYHAQGMYDFADAMLFSALETLRRGARQSLRAPATLTDWRPWVHEMRLFKSAEEIAVMRRAAEITAQGHTRAMEKCRPGMYEYQLEGELLHEFNRHGARAPSFNTIVGSGENACILHYTENESEMKEGDLVLVDAGAEFRHYAGDITRTFPVSGRFSEPQRQIYQLVLASMAAGLEYYRPGSSLREAQEATVQMMVTGLVALGILQGEVEQLIAQQKHRAFFMHGLGHWLGLDVHDVGDYATPARDRTLEPGMVLTCEPGLYIAPDADVPLAYRGIGVRIEDDVLITEAGCEILTEGVVKSVEAIEALMAAARARE</sequence>
<evidence type="ECO:0000313" key="15">
    <source>
        <dbReference type="EMBL" id="AIJ07635.1"/>
    </source>
</evidence>
<evidence type="ECO:0000256" key="13">
    <source>
        <dbReference type="RuleBase" id="RU000590"/>
    </source>
</evidence>
<dbReference type="GO" id="GO:0070006">
    <property type="term" value="F:metalloaminopeptidase activity"/>
    <property type="evidence" value="ECO:0007669"/>
    <property type="project" value="InterPro"/>
</dbReference>
<accession>A0A076LGG5</accession>
<dbReference type="PANTHER" id="PTHR43226:SF4">
    <property type="entry name" value="XAA-PRO AMINOPEPTIDASE 3"/>
    <property type="match status" value="1"/>
</dbReference>
<feature type="domain" description="Aminopeptidase P N-terminal" evidence="14">
    <location>
        <begin position="1"/>
        <end position="135"/>
    </location>
</feature>
<keyword evidence="5" id="KW-0645">Protease</keyword>
<dbReference type="GO" id="GO:0030145">
    <property type="term" value="F:manganese ion binding"/>
    <property type="evidence" value="ECO:0007669"/>
    <property type="project" value="InterPro"/>
</dbReference>
<dbReference type="Pfam" id="PF05195">
    <property type="entry name" value="AMP_N"/>
    <property type="match status" value="1"/>
</dbReference>
<gene>
    <name evidence="15" type="ORF">ETEE_1174</name>
</gene>
<evidence type="ECO:0000256" key="9">
    <source>
        <dbReference type="ARBA" id="ARBA00023211"/>
    </source>
</evidence>
<keyword evidence="8" id="KW-0482">Metalloprotease</keyword>
<evidence type="ECO:0000256" key="4">
    <source>
        <dbReference type="ARBA" id="ARBA00012574"/>
    </source>
</evidence>
<keyword evidence="6 13" id="KW-0479">Metal-binding</keyword>
<dbReference type="InterPro" id="IPR000994">
    <property type="entry name" value="Pept_M24"/>
</dbReference>
<dbReference type="HOGENOM" id="CLU_017266_1_0_6"/>
<reference evidence="15 16" key="1">
    <citation type="journal article" date="2012" name="PLoS ONE">
        <title>Edwardsiella comparative phylogenomics reveal the new intra/inter-species taxonomic relationships, virulence evolution and niche adaptation mechanisms.</title>
        <authorList>
            <person name="Yang M."/>
            <person name="Lv Y."/>
            <person name="Xiao J."/>
            <person name="Wu H."/>
            <person name="Zheng H."/>
            <person name="Liu Q."/>
            <person name="Zhang Y."/>
            <person name="Wang Q."/>
        </authorList>
    </citation>
    <scope>NUCLEOTIDE SEQUENCE [LARGE SCALE GENOMIC DNA]</scope>
    <source>
        <strain evidence="16">080813</strain>
    </source>
</reference>
<dbReference type="RefSeq" id="WP_034164704.1">
    <property type="nucleotide sequence ID" value="NZ_CP006664.1"/>
</dbReference>
<evidence type="ECO:0000256" key="5">
    <source>
        <dbReference type="ARBA" id="ARBA00022670"/>
    </source>
</evidence>
<protein>
    <recommendedName>
        <fullName evidence="10">Xaa-Pro aminopeptidase</fullName>
        <ecNumber evidence="4">3.4.11.9</ecNumber>
    </recommendedName>
    <alternativeName>
        <fullName evidence="11">Aminopeptidase P II</fullName>
    </alternativeName>
    <alternativeName>
        <fullName evidence="12">X-Pro aminopeptidase</fullName>
    </alternativeName>
</protein>
<dbReference type="KEGG" id="ete:ETEE_1174"/>
<dbReference type="InterPro" id="IPR052433">
    <property type="entry name" value="X-Pro_dipept-like"/>
</dbReference>
<keyword evidence="7 15" id="KW-0378">Hydrolase</keyword>
<dbReference type="SMART" id="SM01011">
    <property type="entry name" value="AMP_N"/>
    <property type="match status" value="1"/>
</dbReference>
<proteinExistence type="inferred from homology"/>
<evidence type="ECO:0000256" key="2">
    <source>
        <dbReference type="ARBA" id="ARBA00001936"/>
    </source>
</evidence>
<evidence type="ECO:0000256" key="12">
    <source>
        <dbReference type="ARBA" id="ARBA00081411"/>
    </source>
</evidence>
<organism evidence="15 16">
    <name type="scientific">Edwardsiella anguillarum ET080813</name>
    <dbReference type="NCBI Taxonomy" id="667120"/>
    <lineage>
        <taxon>Bacteria</taxon>
        <taxon>Pseudomonadati</taxon>
        <taxon>Pseudomonadota</taxon>
        <taxon>Gammaproteobacteria</taxon>
        <taxon>Enterobacterales</taxon>
        <taxon>Hafniaceae</taxon>
        <taxon>Edwardsiella</taxon>
    </lineage>
</organism>
<evidence type="ECO:0000256" key="1">
    <source>
        <dbReference type="ARBA" id="ARBA00001424"/>
    </source>
</evidence>
<dbReference type="FunFam" id="3.90.230.10:FF:000002">
    <property type="entry name" value="Xaa-Pro aminopeptidase 3"/>
    <property type="match status" value="1"/>
</dbReference>
<comment type="catalytic activity">
    <reaction evidence="1">
        <text>Release of any N-terminal amino acid, including proline, that is linked to proline, even from a dipeptide or tripeptide.</text>
        <dbReference type="EC" id="3.4.11.9"/>
    </reaction>
</comment>
<dbReference type="EC" id="3.4.11.9" evidence="4"/>
<dbReference type="NCBIfam" id="NF008131">
    <property type="entry name" value="PRK10879.1"/>
    <property type="match status" value="1"/>
</dbReference>
<dbReference type="EMBL" id="CP006664">
    <property type="protein sequence ID" value="AIJ07635.1"/>
    <property type="molecule type" value="Genomic_DNA"/>
</dbReference>
<dbReference type="SUPFAM" id="SSF53092">
    <property type="entry name" value="Creatinase/prolidase N-terminal domain"/>
    <property type="match status" value="1"/>
</dbReference>
<dbReference type="InterPro" id="IPR001131">
    <property type="entry name" value="Peptidase_M24B_aminopep-P_CS"/>
</dbReference>
<dbReference type="InterPro" id="IPR036005">
    <property type="entry name" value="Creatinase/aminopeptidase-like"/>
</dbReference>
<dbReference type="SUPFAM" id="SSF55920">
    <property type="entry name" value="Creatinase/aminopeptidase"/>
    <property type="match status" value="1"/>
</dbReference>
<dbReference type="InterPro" id="IPR007865">
    <property type="entry name" value="Aminopep_P_N"/>
</dbReference>
<evidence type="ECO:0000256" key="6">
    <source>
        <dbReference type="ARBA" id="ARBA00022723"/>
    </source>
</evidence>
<evidence type="ECO:0000256" key="10">
    <source>
        <dbReference type="ARBA" id="ARBA00069363"/>
    </source>
</evidence>
<evidence type="ECO:0000256" key="7">
    <source>
        <dbReference type="ARBA" id="ARBA00022801"/>
    </source>
</evidence>
<evidence type="ECO:0000256" key="8">
    <source>
        <dbReference type="ARBA" id="ARBA00023049"/>
    </source>
</evidence>
<dbReference type="GO" id="GO:0006508">
    <property type="term" value="P:proteolysis"/>
    <property type="evidence" value="ECO:0007669"/>
    <property type="project" value="UniProtKB-KW"/>
</dbReference>
<evidence type="ECO:0000259" key="14">
    <source>
        <dbReference type="SMART" id="SM01011"/>
    </source>
</evidence>
<dbReference type="Pfam" id="PF00557">
    <property type="entry name" value="Peptidase_M24"/>
    <property type="match status" value="1"/>
</dbReference>
<dbReference type="CDD" id="cd01087">
    <property type="entry name" value="Prolidase"/>
    <property type="match status" value="1"/>
</dbReference>
<dbReference type="Proteomes" id="UP000028681">
    <property type="component" value="Chromosome"/>
</dbReference>
<keyword evidence="15" id="KW-0031">Aminopeptidase</keyword>
<dbReference type="GeneID" id="33938847"/>
<comment type="similarity">
    <text evidence="3 13">Belongs to the peptidase M24B family.</text>
</comment>